<proteinExistence type="predicted"/>
<keyword evidence="3" id="KW-1185">Reference proteome</keyword>
<feature type="transmembrane region" description="Helical" evidence="1">
    <location>
        <begin position="20"/>
        <end position="40"/>
    </location>
</feature>
<feature type="transmembrane region" description="Helical" evidence="1">
    <location>
        <begin position="141"/>
        <end position="160"/>
    </location>
</feature>
<dbReference type="InParanoid" id="A0A0C3E1N1"/>
<feature type="transmembrane region" description="Helical" evidence="1">
    <location>
        <begin position="87"/>
        <end position="108"/>
    </location>
</feature>
<dbReference type="OrthoDB" id="2631138at2759"/>
<organism evidence="2 3">
    <name type="scientific">Scleroderma citrinum Foug A</name>
    <dbReference type="NCBI Taxonomy" id="1036808"/>
    <lineage>
        <taxon>Eukaryota</taxon>
        <taxon>Fungi</taxon>
        <taxon>Dikarya</taxon>
        <taxon>Basidiomycota</taxon>
        <taxon>Agaricomycotina</taxon>
        <taxon>Agaricomycetes</taxon>
        <taxon>Agaricomycetidae</taxon>
        <taxon>Boletales</taxon>
        <taxon>Sclerodermatineae</taxon>
        <taxon>Sclerodermataceae</taxon>
        <taxon>Scleroderma</taxon>
    </lineage>
</organism>
<evidence type="ECO:0000313" key="3">
    <source>
        <dbReference type="Proteomes" id="UP000053989"/>
    </source>
</evidence>
<keyword evidence="1" id="KW-0472">Membrane</keyword>
<dbReference type="EMBL" id="KN822042">
    <property type="protein sequence ID" value="KIM62424.1"/>
    <property type="molecule type" value="Genomic_DNA"/>
</dbReference>
<dbReference type="AlphaFoldDB" id="A0A0C3E1N1"/>
<feature type="transmembrane region" description="Helical" evidence="1">
    <location>
        <begin position="60"/>
        <end position="81"/>
    </location>
</feature>
<evidence type="ECO:0000313" key="2">
    <source>
        <dbReference type="EMBL" id="KIM62424.1"/>
    </source>
</evidence>
<gene>
    <name evidence="2" type="ORF">SCLCIDRAFT_1214983</name>
</gene>
<sequence length="229" mass="25698">MSSGKIEYVWRKPMSVVTLMYLVLRYFVIITILFSTGVLLSDWNSSNQFNNHTFPAIQGLTLLIPYVLVQIILQMRLYALYNRSKRVMFVVVLGFIIEITAMPVAATFRGRNLLGENCFRCSSSANRNGARHLRGILIEGNVIYFIAMLLYLLVFLPLYLASPDEFLNSAANFLLCVASITGCRLILDIRSATSQSSAGINASQGQMYSLVVFRDRTTHDSTNVDTPSE</sequence>
<reference evidence="3" key="2">
    <citation type="submission" date="2015-01" db="EMBL/GenBank/DDBJ databases">
        <title>Evolutionary Origins and Diversification of the Mycorrhizal Mutualists.</title>
        <authorList>
            <consortium name="DOE Joint Genome Institute"/>
            <consortium name="Mycorrhizal Genomics Consortium"/>
            <person name="Kohler A."/>
            <person name="Kuo A."/>
            <person name="Nagy L.G."/>
            <person name="Floudas D."/>
            <person name="Copeland A."/>
            <person name="Barry K.W."/>
            <person name="Cichocki N."/>
            <person name="Veneault-Fourrey C."/>
            <person name="LaButti K."/>
            <person name="Lindquist E.A."/>
            <person name="Lipzen A."/>
            <person name="Lundell T."/>
            <person name="Morin E."/>
            <person name="Murat C."/>
            <person name="Riley R."/>
            <person name="Ohm R."/>
            <person name="Sun H."/>
            <person name="Tunlid A."/>
            <person name="Henrissat B."/>
            <person name="Grigoriev I.V."/>
            <person name="Hibbett D.S."/>
            <person name="Martin F."/>
        </authorList>
    </citation>
    <scope>NUCLEOTIDE SEQUENCE [LARGE SCALE GENOMIC DNA]</scope>
    <source>
        <strain evidence="3">Foug A</strain>
    </source>
</reference>
<name>A0A0C3E1N1_9AGAM</name>
<dbReference type="Proteomes" id="UP000053989">
    <property type="component" value="Unassembled WGS sequence"/>
</dbReference>
<reference evidence="2 3" key="1">
    <citation type="submission" date="2014-04" db="EMBL/GenBank/DDBJ databases">
        <authorList>
            <consortium name="DOE Joint Genome Institute"/>
            <person name="Kuo A."/>
            <person name="Kohler A."/>
            <person name="Nagy L.G."/>
            <person name="Floudas D."/>
            <person name="Copeland A."/>
            <person name="Barry K.W."/>
            <person name="Cichocki N."/>
            <person name="Veneault-Fourrey C."/>
            <person name="LaButti K."/>
            <person name="Lindquist E.A."/>
            <person name="Lipzen A."/>
            <person name="Lundell T."/>
            <person name="Morin E."/>
            <person name="Murat C."/>
            <person name="Sun H."/>
            <person name="Tunlid A."/>
            <person name="Henrissat B."/>
            <person name="Grigoriev I.V."/>
            <person name="Hibbett D.S."/>
            <person name="Martin F."/>
            <person name="Nordberg H.P."/>
            <person name="Cantor M.N."/>
            <person name="Hua S.X."/>
        </authorList>
    </citation>
    <scope>NUCLEOTIDE SEQUENCE [LARGE SCALE GENOMIC DNA]</scope>
    <source>
        <strain evidence="2 3">Foug A</strain>
    </source>
</reference>
<accession>A0A0C3E1N1</accession>
<evidence type="ECO:0000256" key="1">
    <source>
        <dbReference type="SAM" id="Phobius"/>
    </source>
</evidence>
<protein>
    <submittedName>
        <fullName evidence="2">Uncharacterized protein</fullName>
    </submittedName>
</protein>
<keyword evidence="1" id="KW-1133">Transmembrane helix</keyword>
<keyword evidence="1" id="KW-0812">Transmembrane</keyword>
<dbReference type="HOGENOM" id="CLU_035509_14_1_1"/>